<organism evidence="2 3">
    <name type="scientific">Fontimonas thermophila</name>
    <dbReference type="NCBI Taxonomy" id="1076937"/>
    <lineage>
        <taxon>Bacteria</taxon>
        <taxon>Pseudomonadati</taxon>
        <taxon>Pseudomonadota</taxon>
        <taxon>Gammaproteobacteria</taxon>
        <taxon>Nevskiales</taxon>
        <taxon>Nevskiaceae</taxon>
        <taxon>Fontimonas</taxon>
    </lineage>
</organism>
<evidence type="ECO:0000313" key="2">
    <source>
        <dbReference type="EMBL" id="SFF63036.1"/>
    </source>
</evidence>
<dbReference type="InterPro" id="IPR003709">
    <property type="entry name" value="VanY-like_core_dom"/>
</dbReference>
<dbReference type="GO" id="GO:0004180">
    <property type="term" value="F:carboxypeptidase activity"/>
    <property type="evidence" value="ECO:0007669"/>
    <property type="project" value="UniProtKB-KW"/>
</dbReference>
<proteinExistence type="predicted"/>
<dbReference type="InterPro" id="IPR052179">
    <property type="entry name" value="DD-CPase-like"/>
</dbReference>
<dbReference type="Gene3D" id="3.30.1380.10">
    <property type="match status" value="1"/>
</dbReference>
<sequence length="179" mass="19705">MANADADSARIRAVLSALGIPPDLPARRGLPLCRQARRLTPVGLGADGRDKLLSPAAARAWLKLRERASADGVQLTLISAFRSIDFQAALIRSKLERGMALAEVLRINAPPGYSEHHSGRAVDIGTDKIPALDEAFESTDAFRWLSQHAGRFGFRLSYPRGNAVGFAYEPWHWYYTGHR</sequence>
<dbReference type="Proteomes" id="UP000199771">
    <property type="component" value="Unassembled WGS sequence"/>
</dbReference>
<dbReference type="Pfam" id="PF02557">
    <property type="entry name" value="VanY"/>
    <property type="match status" value="1"/>
</dbReference>
<dbReference type="RefSeq" id="WP_091535291.1">
    <property type="nucleotide sequence ID" value="NZ_FOOC01000014.1"/>
</dbReference>
<gene>
    <name evidence="2" type="ORF">SAMN04488120_11432</name>
</gene>
<dbReference type="OrthoDB" id="9792074at2"/>
<dbReference type="InterPro" id="IPR009045">
    <property type="entry name" value="Zn_M74/Hedgehog-like"/>
</dbReference>
<dbReference type="SUPFAM" id="SSF55166">
    <property type="entry name" value="Hedgehog/DD-peptidase"/>
    <property type="match status" value="1"/>
</dbReference>
<keyword evidence="2" id="KW-0378">Hydrolase</keyword>
<dbReference type="InterPro" id="IPR058193">
    <property type="entry name" value="VanY/YodJ_core_dom"/>
</dbReference>
<feature type="domain" description="D-alanyl-D-alanine carboxypeptidase-like core" evidence="1">
    <location>
        <begin position="52"/>
        <end position="177"/>
    </location>
</feature>
<dbReference type="CDD" id="cd14852">
    <property type="entry name" value="LD-carboxypeptidase"/>
    <property type="match status" value="1"/>
</dbReference>
<protein>
    <submittedName>
        <fullName evidence="2">D-Ala-D-Ala carboxypeptidase. Metallo peptidase. MEROPS family M15B</fullName>
    </submittedName>
</protein>
<evidence type="ECO:0000259" key="1">
    <source>
        <dbReference type="Pfam" id="PF02557"/>
    </source>
</evidence>
<dbReference type="GO" id="GO:0006508">
    <property type="term" value="P:proteolysis"/>
    <property type="evidence" value="ECO:0007669"/>
    <property type="project" value="InterPro"/>
</dbReference>
<dbReference type="STRING" id="1076937.SAMN04488120_11432"/>
<reference evidence="2 3" key="1">
    <citation type="submission" date="2016-10" db="EMBL/GenBank/DDBJ databases">
        <authorList>
            <person name="de Groot N.N."/>
        </authorList>
    </citation>
    <scope>NUCLEOTIDE SEQUENCE [LARGE SCALE GENOMIC DNA]</scope>
    <source>
        <strain evidence="2 3">DSM 23609</strain>
    </source>
</reference>
<dbReference type="EMBL" id="FOOC01000014">
    <property type="protein sequence ID" value="SFF63036.1"/>
    <property type="molecule type" value="Genomic_DNA"/>
</dbReference>
<dbReference type="AlphaFoldDB" id="A0A1I2KDM1"/>
<keyword evidence="2" id="KW-0645">Protease</keyword>
<dbReference type="PANTHER" id="PTHR34385">
    <property type="entry name" value="D-ALANYL-D-ALANINE CARBOXYPEPTIDASE"/>
    <property type="match status" value="1"/>
</dbReference>
<accession>A0A1I2KDM1</accession>
<evidence type="ECO:0000313" key="3">
    <source>
        <dbReference type="Proteomes" id="UP000199771"/>
    </source>
</evidence>
<name>A0A1I2KDM1_9GAMM</name>
<dbReference type="PANTHER" id="PTHR34385:SF1">
    <property type="entry name" value="PEPTIDOGLYCAN L-ALANYL-D-GLUTAMATE ENDOPEPTIDASE CWLK"/>
    <property type="match status" value="1"/>
</dbReference>
<keyword evidence="3" id="KW-1185">Reference proteome</keyword>
<keyword evidence="2" id="KW-0121">Carboxypeptidase</keyword>